<dbReference type="InterPro" id="IPR036721">
    <property type="entry name" value="RCK_C_sf"/>
</dbReference>
<dbReference type="RefSeq" id="WP_177267834.1">
    <property type="nucleotide sequence ID" value="NZ_JACRTA010000002.1"/>
</dbReference>
<organism evidence="9 10">
    <name type="scientific">Lentihominibacter hominis</name>
    <dbReference type="NCBI Taxonomy" id="2763645"/>
    <lineage>
        <taxon>Bacteria</taxon>
        <taxon>Bacillati</taxon>
        <taxon>Bacillota</taxon>
        <taxon>Clostridia</taxon>
        <taxon>Peptostreptococcales</taxon>
        <taxon>Anaerovoracaceae</taxon>
        <taxon>Lentihominibacter</taxon>
    </lineage>
</organism>
<evidence type="ECO:0000256" key="1">
    <source>
        <dbReference type="ARBA" id="ARBA00004141"/>
    </source>
</evidence>
<dbReference type="PANTHER" id="PTHR42751:SF3">
    <property type="entry name" value="SODIUM_GLUTAMATE SYMPORTER"/>
    <property type="match status" value="1"/>
</dbReference>
<dbReference type="InterPro" id="IPR038770">
    <property type="entry name" value="Na+/solute_symporter_sf"/>
</dbReference>
<proteinExistence type="inferred from homology"/>
<feature type="transmembrane region" description="Helical" evidence="7">
    <location>
        <begin position="31"/>
        <end position="48"/>
    </location>
</feature>
<evidence type="ECO:0000259" key="8">
    <source>
        <dbReference type="PROSITE" id="PS51202"/>
    </source>
</evidence>
<evidence type="ECO:0000313" key="9">
    <source>
        <dbReference type="EMBL" id="MBC8568707.1"/>
    </source>
</evidence>
<feature type="transmembrane region" description="Helical" evidence="7">
    <location>
        <begin position="525"/>
        <end position="542"/>
    </location>
</feature>
<accession>A0A926EBF4</accession>
<dbReference type="EMBL" id="JACRTA010000002">
    <property type="protein sequence ID" value="MBC8568707.1"/>
    <property type="molecule type" value="Genomic_DNA"/>
</dbReference>
<evidence type="ECO:0000256" key="4">
    <source>
        <dbReference type="ARBA" id="ARBA00022692"/>
    </source>
</evidence>
<keyword evidence="3" id="KW-0813">Transport</keyword>
<dbReference type="PROSITE" id="PS51202">
    <property type="entry name" value="RCK_C"/>
    <property type="match status" value="1"/>
</dbReference>
<gene>
    <name evidence="9" type="ORF">H8692_08050</name>
</gene>
<feature type="transmembrane region" description="Helical" evidence="7">
    <location>
        <begin position="221"/>
        <end position="239"/>
    </location>
</feature>
<feature type="transmembrane region" description="Helical" evidence="7">
    <location>
        <begin position="60"/>
        <end position="79"/>
    </location>
</feature>
<feature type="domain" description="RCK C-terminal" evidence="8">
    <location>
        <begin position="577"/>
        <end position="659"/>
    </location>
</feature>
<evidence type="ECO:0000313" key="10">
    <source>
        <dbReference type="Proteomes" id="UP000610862"/>
    </source>
</evidence>
<dbReference type="InterPro" id="IPR006037">
    <property type="entry name" value="RCK_C"/>
</dbReference>
<evidence type="ECO:0000256" key="2">
    <source>
        <dbReference type="ARBA" id="ARBA00005551"/>
    </source>
</evidence>
<feature type="transmembrane region" description="Helical" evidence="7">
    <location>
        <begin position="331"/>
        <end position="351"/>
    </location>
</feature>
<feature type="transmembrane region" description="Helical" evidence="7">
    <location>
        <begin position="357"/>
        <end position="377"/>
    </location>
</feature>
<evidence type="ECO:0000256" key="6">
    <source>
        <dbReference type="ARBA" id="ARBA00023136"/>
    </source>
</evidence>
<feature type="transmembrane region" description="Helical" evidence="7">
    <location>
        <begin position="91"/>
        <end position="113"/>
    </location>
</feature>
<name>A0A926EBF4_9FIRM</name>
<dbReference type="Pfam" id="PF02080">
    <property type="entry name" value="TrkA_C"/>
    <property type="match status" value="1"/>
</dbReference>
<comment type="similarity">
    <text evidence="2">Belongs to the monovalent cation:proton antiporter 2 (CPA2) transporter (TC 2.A.37) family.</text>
</comment>
<feature type="transmembrane region" description="Helical" evidence="7">
    <location>
        <begin position="294"/>
        <end position="319"/>
    </location>
</feature>
<dbReference type="AlphaFoldDB" id="A0A926EBF4"/>
<dbReference type="Gene3D" id="3.30.70.1450">
    <property type="entry name" value="Regulator of K+ conductance, C-terminal domain"/>
    <property type="match status" value="2"/>
</dbReference>
<keyword evidence="6 7" id="KW-0472">Membrane</keyword>
<feature type="transmembrane region" description="Helical" evidence="7">
    <location>
        <begin position="187"/>
        <end position="209"/>
    </location>
</feature>
<sequence length="768" mass="85787">MHLDYLISDLALILIAAGVVTLIFKKIKLPVVLGYIVAGFLISPNFSYMPTVVESADIHVWANIGVVFLMFGLGLEFSFKKLATVGGSAFIVALTVMTAMILIGTGVGSLLGWDKMDCIFLGSMLSMSSTMIILKAYEEYNLKNEKFAQLVLSTLVIEDIVGIFMMIILSTISVSQSVSGAAMFQEIGMLLMYLVIWLLLGIYLIPSLLKKISGLMNDEMMLIISIAICLGMVVIANFIGFSEALGAFVAGSILAGTVKAGYIERLINPIKDLFGAIFFVSVGMMIEPDLLMEYIVPILIITIVTILGQMVFATIGILLSGQSLNTAIRGGFSMVQIGEFSFIIATLGTSLGVISDFLYPVVVCVSVITTFTTPLFIKNSEKVYKFLDEKLPDGLWVFIKKNTSENRSNKDKDKDWFSYIKKVLSRTLICSVVMYIIYWLGIQQLRPIALQYISSDIFADLVTAVVICAAMVPFVSLMNGADDALFTKLWLKQRSNRLPLLTLKAVRILIAAGFVAMVLRKIYHIPFIILLIIALACIILIVRSEYIKGMTINMEMRFTENFSERALAKQKRERGIRGEYHWLNEELLVAEFQVTDTVENKTIHDFTKSRAFRVTIIKIIRGDKYINLPTSSEPVMEGDILHMMGTEAEIDACTILLEKDECIEYTDKDDIILKDYIYRQTFYGITPEEQLICCPINVEPGSEFSKKSIKHSRIREKYRGTIIGIERGNLTIISPDVETIIQPRDLIWALGNKRMADSLVKGKVFDDQ</sequence>
<keyword evidence="10" id="KW-1185">Reference proteome</keyword>
<dbReference type="Gene3D" id="1.20.1530.20">
    <property type="match status" value="1"/>
</dbReference>
<dbReference type="Proteomes" id="UP000610862">
    <property type="component" value="Unassembled WGS sequence"/>
</dbReference>
<feature type="transmembrane region" description="Helical" evidence="7">
    <location>
        <begin position="6"/>
        <end position="24"/>
    </location>
</feature>
<dbReference type="Pfam" id="PF00999">
    <property type="entry name" value="Na_H_Exchanger"/>
    <property type="match status" value="1"/>
</dbReference>
<dbReference type="PANTHER" id="PTHR42751">
    <property type="entry name" value="SODIUM/HYDROGEN EXCHANGER FAMILY/TRKA DOMAIN PROTEIN"/>
    <property type="match status" value="1"/>
</dbReference>
<feature type="transmembrane region" description="Helical" evidence="7">
    <location>
        <begin position="498"/>
        <end position="519"/>
    </location>
</feature>
<dbReference type="GO" id="GO:0008324">
    <property type="term" value="F:monoatomic cation transmembrane transporter activity"/>
    <property type="evidence" value="ECO:0007669"/>
    <property type="project" value="InterPro"/>
</dbReference>
<evidence type="ECO:0000256" key="5">
    <source>
        <dbReference type="ARBA" id="ARBA00022989"/>
    </source>
</evidence>
<dbReference type="GO" id="GO:0015297">
    <property type="term" value="F:antiporter activity"/>
    <property type="evidence" value="ECO:0007669"/>
    <property type="project" value="InterPro"/>
</dbReference>
<keyword evidence="4 7" id="KW-0812">Transmembrane</keyword>
<comment type="subcellular location">
    <subcellularLocation>
        <location evidence="1">Membrane</location>
        <topology evidence="1">Multi-pass membrane protein</topology>
    </subcellularLocation>
</comment>
<evidence type="ECO:0000256" key="7">
    <source>
        <dbReference type="SAM" id="Phobius"/>
    </source>
</evidence>
<feature type="transmembrane region" description="Helical" evidence="7">
    <location>
        <begin position="119"/>
        <end position="138"/>
    </location>
</feature>
<feature type="transmembrane region" description="Helical" evidence="7">
    <location>
        <begin position="457"/>
        <end position="477"/>
    </location>
</feature>
<evidence type="ECO:0000256" key="3">
    <source>
        <dbReference type="ARBA" id="ARBA00022448"/>
    </source>
</evidence>
<dbReference type="InterPro" id="IPR006153">
    <property type="entry name" value="Cation/H_exchanger_TM"/>
</dbReference>
<dbReference type="SUPFAM" id="SSF116726">
    <property type="entry name" value="TrkA C-terminal domain-like"/>
    <property type="match status" value="2"/>
</dbReference>
<dbReference type="GO" id="GO:0006813">
    <property type="term" value="P:potassium ion transport"/>
    <property type="evidence" value="ECO:0007669"/>
    <property type="project" value="InterPro"/>
</dbReference>
<reference evidence="9" key="1">
    <citation type="submission" date="2020-08" db="EMBL/GenBank/DDBJ databases">
        <title>Genome public.</title>
        <authorList>
            <person name="Liu C."/>
            <person name="Sun Q."/>
        </authorList>
    </citation>
    <scope>NUCLEOTIDE SEQUENCE</scope>
    <source>
        <strain evidence="9">NSJ-24</strain>
    </source>
</reference>
<dbReference type="GO" id="GO:1902600">
    <property type="term" value="P:proton transmembrane transport"/>
    <property type="evidence" value="ECO:0007669"/>
    <property type="project" value="InterPro"/>
</dbReference>
<comment type="caution">
    <text evidence="9">The sequence shown here is derived from an EMBL/GenBank/DDBJ whole genome shotgun (WGS) entry which is preliminary data.</text>
</comment>
<protein>
    <submittedName>
        <fullName evidence="9">Cation:proton antiporter</fullName>
    </submittedName>
</protein>
<dbReference type="GO" id="GO:0016020">
    <property type="term" value="C:membrane"/>
    <property type="evidence" value="ECO:0007669"/>
    <property type="project" value="UniProtKB-SubCell"/>
</dbReference>
<keyword evidence="5 7" id="KW-1133">Transmembrane helix</keyword>
<feature type="transmembrane region" description="Helical" evidence="7">
    <location>
        <begin position="150"/>
        <end position="175"/>
    </location>
</feature>
<feature type="transmembrane region" description="Helical" evidence="7">
    <location>
        <begin position="423"/>
        <end position="442"/>
    </location>
</feature>